<proteinExistence type="predicted"/>
<dbReference type="RefSeq" id="WP_158536530.1">
    <property type="nucleotide sequence ID" value="NZ_CAWPKC010000005.1"/>
</dbReference>
<protein>
    <submittedName>
        <fullName evidence="1">Uncharacterized protein</fullName>
    </submittedName>
</protein>
<comment type="caution">
    <text evidence="1">The sequence shown here is derived from an EMBL/GenBank/DDBJ whole genome shotgun (WGS) entry which is preliminary data.</text>
</comment>
<gene>
    <name evidence="1" type="ORF">GPY42_05285</name>
</gene>
<evidence type="ECO:0000313" key="1">
    <source>
        <dbReference type="EMBL" id="NDL24638.1"/>
    </source>
</evidence>
<keyword evidence="2" id="KW-1185">Reference proteome</keyword>
<accession>A0ABX0AV05</accession>
<evidence type="ECO:0000313" key="2">
    <source>
        <dbReference type="Proteomes" id="UP000470051"/>
    </source>
</evidence>
<name>A0ABX0AV05_9GAMM</name>
<sequence length="56" mass="6311">MRSNDDDYTLWISRCIATARERIPGSIANYVTGVSERSQQRGNLKDNGYIYLGDIG</sequence>
<dbReference type="Proteomes" id="UP000470051">
    <property type="component" value="Unassembled WGS sequence"/>
</dbReference>
<dbReference type="EMBL" id="WSFE01000005">
    <property type="protein sequence ID" value="NDL24638.1"/>
    <property type="molecule type" value="Genomic_DNA"/>
</dbReference>
<reference evidence="1 2" key="1">
    <citation type="submission" date="2019-12" db="EMBL/GenBank/DDBJ databases">
        <title>Engineering Photorhabdus to improve their lethality against agricultural pests.</title>
        <authorList>
            <person name="Machado R.A.R."/>
        </authorList>
    </citation>
    <scope>NUCLEOTIDE SEQUENCE [LARGE SCALE GENOMIC DNA]</scope>
    <source>
        <strain evidence="1 2">M-HU2</strain>
    </source>
</reference>
<organism evidence="1 2">
    <name type="scientific">Photorhabdus kayaii</name>
    <dbReference type="NCBI Taxonomy" id="230088"/>
    <lineage>
        <taxon>Bacteria</taxon>
        <taxon>Pseudomonadati</taxon>
        <taxon>Pseudomonadota</taxon>
        <taxon>Gammaproteobacteria</taxon>
        <taxon>Enterobacterales</taxon>
        <taxon>Morganellaceae</taxon>
        <taxon>Photorhabdus</taxon>
    </lineage>
</organism>